<accession>A0A0R1H3K7</accession>
<name>A0A0R1H3K7_9LACO</name>
<keyword evidence="3" id="KW-1185">Reference proteome</keyword>
<evidence type="ECO:0000259" key="1">
    <source>
        <dbReference type="Pfam" id="PF05043"/>
    </source>
</evidence>
<sequence length="418" mass="48463">MGAYNRFSKLILDLSGQALEELSKEARGQVIRSASVDQYRRRLIDASLPYQVLKLIFSTNLSAAEILKQKEISLSTIQRKTTALRQYLRSIGINFHLNELMLSGDERQIRLFFWQLFWWQKEDLTALAPETDAILSELEQRSLWEDNQGPGFQNTYCRAYWQLSLLRMKNQHFVTTTNLQEMHNANTTNYATILTHHFEITPELAETELNWINYFVQRSPYLSQPSDWDIAATTFKERLINLLTQYEPVHSDLDALSNYITTGLNFAKTSHLHPVFLDRLQLRLPPAILHFPFEQRLPSNTRRLLQEMLAQLLVPLQIPAAQTSAMAVFIVVELDPVTSAALRYELDHLPVALHYVNSIQQAKIIITSQPLANIAVDRQQFIWHDNQFPLENIKQLSDQIRHYLDSDYVNLTPDQPFG</sequence>
<dbReference type="Proteomes" id="UP000051461">
    <property type="component" value="Unassembled WGS sequence"/>
</dbReference>
<protein>
    <recommendedName>
        <fullName evidence="1">Mga helix-turn-helix domain-containing protein</fullName>
    </recommendedName>
</protein>
<organism evidence="2 3">
    <name type="scientific">Loigolactobacillus bifermentans DSM 20003</name>
    <dbReference type="NCBI Taxonomy" id="1423726"/>
    <lineage>
        <taxon>Bacteria</taxon>
        <taxon>Bacillati</taxon>
        <taxon>Bacillota</taxon>
        <taxon>Bacilli</taxon>
        <taxon>Lactobacillales</taxon>
        <taxon>Lactobacillaceae</taxon>
        <taxon>Loigolactobacillus</taxon>
    </lineage>
</organism>
<dbReference type="InterPro" id="IPR007737">
    <property type="entry name" value="Mga_HTH"/>
</dbReference>
<evidence type="ECO:0000313" key="3">
    <source>
        <dbReference type="Proteomes" id="UP000051461"/>
    </source>
</evidence>
<feature type="domain" description="Mga helix-turn-helix" evidence="1">
    <location>
        <begin position="34"/>
        <end position="117"/>
    </location>
</feature>
<dbReference type="EMBL" id="AZDA01000054">
    <property type="protein sequence ID" value="KRK37191.1"/>
    <property type="molecule type" value="Genomic_DNA"/>
</dbReference>
<comment type="caution">
    <text evidence="2">The sequence shown here is derived from an EMBL/GenBank/DDBJ whole genome shotgun (WGS) entry which is preliminary data.</text>
</comment>
<evidence type="ECO:0000313" key="2">
    <source>
        <dbReference type="EMBL" id="KRK37191.1"/>
    </source>
</evidence>
<dbReference type="Pfam" id="PF05043">
    <property type="entry name" value="Mga"/>
    <property type="match status" value="1"/>
</dbReference>
<dbReference type="PATRIC" id="fig|1423726.3.peg.3019"/>
<proteinExistence type="predicted"/>
<dbReference type="AlphaFoldDB" id="A0A0R1H3K7"/>
<gene>
    <name evidence="2" type="ORF">FC07_GL002907</name>
</gene>
<reference evidence="2 3" key="1">
    <citation type="journal article" date="2015" name="Genome Announc.">
        <title>Expanding the biotechnology potential of lactobacilli through comparative genomics of 213 strains and associated genera.</title>
        <authorList>
            <person name="Sun Z."/>
            <person name="Harris H.M."/>
            <person name="McCann A."/>
            <person name="Guo C."/>
            <person name="Argimon S."/>
            <person name="Zhang W."/>
            <person name="Yang X."/>
            <person name="Jeffery I.B."/>
            <person name="Cooney J.C."/>
            <person name="Kagawa T.F."/>
            <person name="Liu W."/>
            <person name="Song Y."/>
            <person name="Salvetti E."/>
            <person name="Wrobel A."/>
            <person name="Rasinkangas P."/>
            <person name="Parkhill J."/>
            <person name="Rea M.C."/>
            <person name="O'Sullivan O."/>
            <person name="Ritari J."/>
            <person name="Douillard F.P."/>
            <person name="Paul Ross R."/>
            <person name="Yang R."/>
            <person name="Briner A.E."/>
            <person name="Felis G.E."/>
            <person name="de Vos W.M."/>
            <person name="Barrangou R."/>
            <person name="Klaenhammer T.R."/>
            <person name="Caufield P.W."/>
            <person name="Cui Y."/>
            <person name="Zhang H."/>
            <person name="O'Toole P.W."/>
        </authorList>
    </citation>
    <scope>NUCLEOTIDE SEQUENCE [LARGE SCALE GENOMIC DNA]</scope>
    <source>
        <strain evidence="2 3">DSM 20003</strain>
    </source>
</reference>